<evidence type="ECO:0008006" key="3">
    <source>
        <dbReference type="Google" id="ProtNLM"/>
    </source>
</evidence>
<accession>A0AAQ6ICV9</accession>
<reference evidence="1 2" key="1">
    <citation type="submission" date="2021-04" db="EMBL/GenBank/DDBJ databases">
        <authorList>
            <consortium name="Wellcome Sanger Institute Data Sharing"/>
        </authorList>
    </citation>
    <scope>NUCLEOTIDE SEQUENCE [LARGE SCALE GENOMIC DNA]</scope>
</reference>
<reference evidence="1" key="2">
    <citation type="submission" date="2025-08" db="UniProtKB">
        <authorList>
            <consortium name="Ensembl"/>
        </authorList>
    </citation>
    <scope>IDENTIFICATION</scope>
</reference>
<dbReference type="GeneTree" id="ENSGT01140000282689"/>
<organism evidence="1 2">
    <name type="scientific">Anabas testudineus</name>
    <name type="common">Climbing perch</name>
    <name type="synonym">Anthias testudineus</name>
    <dbReference type="NCBI Taxonomy" id="64144"/>
    <lineage>
        <taxon>Eukaryota</taxon>
        <taxon>Metazoa</taxon>
        <taxon>Chordata</taxon>
        <taxon>Craniata</taxon>
        <taxon>Vertebrata</taxon>
        <taxon>Euteleostomi</taxon>
        <taxon>Actinopterygii</taxon>
        <taxon>Neopterygii</taxon>
        <taxon>Teleostei</taxon>
        <taxon>Neoteleostei</taxon>
        <taxon>Acanthomorphata</taxon>
        <taxon>Anabantaria</taxon>
        <taxon>Anabantiformes</taxon>
        <taxon>Anabantoidei</taxon>
        <taxon>Anabantidae</taxon>
        <taxon>Anabas</taxon>
    </lineage>
</organism>
<evidence type="ECO:0000313" key="1">
    <source>
        <dbReference type="Ensembl" id="ENSATEP00000072411.1"/>
    </source>
</evidence>
<proteinExistence type="predicted"/>
<reference evidence="1" key="3">
    <citation type="submission" date="2025-09" db="UniProtKB">
        <authorList>
            <consortium name="Ensembl"/>
        </authorList>
    </citation>
    <scope>IDENTIFICATION</scope>
</reference>
<dbReference type="AlphaFoldDB" id="A0AAQ6ICV9"/>
<dbReference type="InterPro" id="IPR036397">
    <property type="entry name" value="RNaseH_sf"/>
</dbReference>
<evidence type="ECO:0000313" key="2">
    <source>
        <dbReference type="Proteomes" id="UP000265040"/>
    </source>
</evidence>
<keyword evidence="2" id="KW-1185">Reference proteome</keyword>
<dbReference type="Gene3D" id="3.30.420.10">
    <property type="entry name" value="Ribonuclease H-like superfamily/Ribonuclease H"/>
    <property type="match status" value="1"/>
</dbReference>
<dbReference type="GO" id="GO:0003676">
    <property type="term" value="F:nucleic acid binding"/>
    <property type="evidence" value="ECO:0007669"/>
    <property type="project" value="InterPro"/>
</dbReference>
<dbReference type="Proteomes" id="UP000265040">
    <property type="component" value="Chromosome 3"/>
</dbReference>
<name>A0AAQ6ICV9_ANATE</name>
<sequence>QRARATSTYLCTRAGRRGARGGGGCPRETHLTICLTSERARFNHVSLLFTYRNCKRLLFTYRNCKRLLFTYRNCKRLLFTYRNCKRLLLFTYRNCKRLLFTYRYCKRLLLFTYRYCKSLVFTYRYCKRLLLFTYRNCKRLLFTYRYCKRLLLFTYRNCKRLLLFTYRYCKRLLLFTYRNCKRLLFTYRNCKRLLFTLFTEIQDYQIMRNKIPCSDETKIKLFGLNVKRHVRMKPGTAQHFANTIPAVMHGGGSIMLWGCVSAAGTWRLFRIEVKINGAMYRDILDETCSRALWTSDCP</sequence>
<protein>
    <recommendedName>
        <fullName evidence="3">Transposase Tc1-like domain-containing protein</fullName>
    </recommendedName>
</protein>
<dbReference type="Ensembl" id="ENSATET00000076893.1">
    <property type="protein sequence ID" value="ENSATEP00000072411.1"/>
    <property type="gene ID" value="ENSATEG00000032260.1"/>
</dbReference>